<comment type="caution">
    <text evidence="1">The sequence shown here is derived from an EMBL/GenBank/DDBJ whole genome shotgun (WGS) entry which is preliminary data.</text>
</comment>
<proteinExistence type="predicted"/>
<accession>A0A0A1Z0W2</accession>
<dbReference type="AlphaFoldDB" id="A0A0A1Z0W2"/>
<protein>
    <recommendedName>
        <fullName evidence="3">SSU ribosomal protein S2p (SAe)</fullName>
    </recommendedName>
</protein>
<dbReference type="EMBL" id="ASGY01000125">
    <property type="protein sequence ID" value="KGE66716.1"/>
    <property type="molecule type" value="Genomic_DNA"/>
</dbReference>
<organism evidence="1 2">
    <name type="scientific">Pseudomonas fluorescens LMG 5329</name>
    <dbReference type="NCBI Taxonomy" id="1324332"/>
    <lineage>
        <taxon>Bacteria</taxon>
        <taxon>Pseudomonadati</taxon>
        <taxon>Pseudomonadota</taxon>
        <taxon>Gammaproteobacteria</taxon>
        <taxon>Pseudomonadales</taxon>
        <taxon>Pseudomonadaceae</taxon>
        <taxon>Pseudomonas</taxon>
    </lineage>
</organism>
<reference evidence="1 2" key="1">
    <citation type="journal article" date="2013" name="Genome Announc.">
        <title>Draft Genome Sequence of Pseudomonas fluorescens LMG 5329, a White Line-Inducing Principle-Producing Bioindicator for the Mushroom Pathogen Pseudomonas tolaasii.</title>
        <authorList>
            <person name="Ghequire M.G."/>
            <person name="Rokni-Zadeh H."/>
            <person name="Zarrineh P."/>
            <person name="De Mot R."/>
        </authorList>
    </citation>
    <scope>NUCLEOTIDE SEQUENCE [LARGE SCALE GENOMIC DNA]</scope>
    <source>
        <strain evidence="1 2">LMG 5329</strain>
    </source>
</reference>
<dbReference type="Proteomes" id="UP000030060">
    <property type="component" value="Unassembled WGS sequence"/>
</dbReference>
<evidence type="ECO:0000313" key="2">
    <source>
        <dbReference type="Proteomes" id="UP000030060"/>
    </source>
</evidence>
<sequence>MAQAYINQYTSDLPSLKSRLLPGSSRALSEKFDALNLHLRHGLVTPGQMVIIPQEYGVACTADDAWLMRHAQEIRRRLDQDASAGTVVIGHYDLLQSWLGYGSLGVGSTTSAWAQHLDEVKQALSEIEQLHQRFKDGTLGRTTFLQQRQTLFKKLDAQLHGVARLGTSLRSHTSLKKILGISTKSYLHKREIVGYTQRIRAIAETSKFLGKGTYIGMALDVGATGLAIKEAFMEGREALCERAKYIETGRLVAGTALAAAAGTFTSKAASKLCISLKIRKRGLGALGCAIIGGVAGGLAGGNVGGSVGEEFGDILYEAKD</sequence>
<dbReference type="OrthoDB" id="6823140at2"/>
<evidence type="ECO:0000313" key="1">
    <source>
        <dbReference type="EMBL" id="KGE66716.1"/>
    </source>
</evidence>
<evidence type="ECO:0008006" key="3">
    <source>
        <dbReference type="Google" id="ProtNLM"/>
    </source>
</evidence>
<dbReference type="RefSeq" id="WP_038847435.1">
    <property type="nucleotide sequence ID" value="NZ_ASGY01000125.1"/>
</dbReference>
<gene>
    <name evidence="1" type="ORF">K814_0117230</name>
</gene>
<name>A0A0A1Z0W2_PSEFL</name>